<accession>A0A5A7MFV8</accession>
<dbReference type="InterPro" id="IPR005000">
    <property type="entry name" value="Aldolase/citrate-lyase_domain"/>
</dbReference>
<dbReference type="GO" id="GO:0046872">
    <property type="term" value="F:metal ion binding"/>
    <property type="evidence" value="ECO:0007669"/>
    <property type="project" value="UniProtKB-KW"/>
</dbReference>
<evidence type="ECO:0000313" key="6">
    <source>
        <dbReference type="Proteomes" id="UP000323105"/>
    </source>
</evidence>
<protein>
    <submittedName>
        <fullName evidence="5">4-hydroxy-2-oxovalerate aldolase</fullName>
    </submittedName>
</protein>
<keyword evidence="2" id="KW-0479">Metal-binding</keyword>
<evidence type="ECO:0000256" key="3">
    <source>
        <dbReference type="ARBA" id="ARBA00023239"/>
    </source>
</evidence>
<dbReference type="RefSeq" id="WP_149356320.1">
    <property type="nucleotide sequence ID" value="NZ_BKBW01000007.1"/>
</dbReference>
<organism evidence="5 6">
    <name type="scientific">Comamonas testosteroni</name>
    <name type="common">Pseudomonas testosteroni</name>
    <dbReference type="NCBI Taxonomy" id="285"/>
    <lineage>
        <taxon>Bacteria</taxon>
        <taxon>Pseudomonadati</taxon>
        <taxon>Pseudomonadota</taxon>
        <taxon>Betaproteobacteria</taxon>
        <taxon>Burkholderiales</taxon>
        <taxon>Comamonadaceae</taxon>
        <taxon>Comamonas</taxon>
    </lineage>
</organism>
<evidence type="ECO:0000313" key="5">
    <source>
        <dbReference type="EMBL" id="GEQ76596.1"/>
    </source>
</evidence>
<sequence>MDIRHPIDTRLQPLLYGTERIRGLFNGLPSPAIIEMCAYAGFRFVIIDNEHGCADLETTENMLRAARASGIIPVVRCLEHDLPRVLDMGAGAVQIPMVSTAAKARELVSKVRYPRIGQRGSAFSTRAAGYGAFGGMPHTERSNRDISLIVMIETPEGVRNAAEIAAVDGVDAVFIGPNDLSHAMGFDNNWAAPDVENAMERTIRAVTAAGKCAGTVALTHEAEQKYAAWGARYFANVSTSIFTQALRKAASEGDAGSVKIEY</sequence>
<dbReference type="SUPFAM" id="SSF51621">
    <property type="entry name" value="Phosphoenolpyruvate/pyruvate domain"/>
    <property type="match status" value="1"/>
</dbReference>
<reference evidence="5 6" key="1">
    <citation type="journal article" date="2019" name="Microbiol. Resour. Announc.">
        <title>Draft Genome Sequence of Comamonas testosteroni TA441, a Bacterium That Has a Cryptic Phenol Degradation Gene Cluster.</title>
        <authorList>
            <person name="Arai H."/>
            <person name="Ishii M."/>
        </authorList>
    </citation>
    <scope>NUCLEOTIDE SEQUENCE [LARGE SCALE GENOMIC DNA]</scope>
    <source>
        <strain evidence="5 6">TA441</strain>
    </source>
</reference>
<name>A0A5A7MFV8_COMTE</name>
<comment type="similarity">
    <text evidence="1">Belongs to the HpcH/HpaI aldolase family.</text>
</comment>
<proteinExistence type="inferred from homology"/>
<keyword evidence="3" id="KW-0456">Lyase</keyword>
<evidence type="ECO:0000256" key="2">
    <source>
        <dbReference type="ARBA" id="ARBA00022723"/>
    </source>
</evidence>
<dbReference type="PANTHER" id="PTHR30502:SF0">
    <property type="entry name" value="PHOSPHOENOLPYRUVATE CARBOXYLASE FAMILY PROTEIN"/>
    <property type="match status" value="1"/>
</dbReference>
<feature type="domain" description="HpcH/HpaI aldolase/citrate lyase" evidence="4">
    <location>
        <begin position="23"/>
        <end position="235"/>
    </location>
</feature>
<evidence type="ECO:0000259" key="4">
    <source>
        <dbReference type="Pfam" id="PF03328"/>
    </source>
</evidence>
<dbReference type="AlphaFoldDB" id="A0A5A7MFV8"/>
<dbReference type="InterPro" id="IPR040442">
    <property type="entry name" value="Pyrv_kinase-like_dom_sf"/>
</dbReference>
<dbReference type="PANTHER" id="PTHR30502">
    <property type="entry name" value="2-KETO-3-DEOXY-L-RHAMNONATE ALDOLASE"/>
    <property type="match status" value="1"/>
</dbReference>
<dbReference type="Pfam" id="PF03328">
    <property type="entry name" value="HpcH_HpaI"/>
    <property type="match status" value="1"/>
</dbReference>
<dbReference type="InterPro" id="IPR015813">
    <property type="entry name" value="Pyrv/PenolPyrv_kinase-like_dom"/>
</dbReference>
<dbReference type="GO" id="GO:0016832">
    <property type="term" value="F:aldehyde-lyase activity"/>
    <property type="evidence" value="ECO:0007669"/>
    <property type="project" value="TreeGrafter"/>
</dbReference>
<dbReference type="EMBL" id="BKBW01000007">
    <property type="protein sequence ID" value="GEQ76596.1"/>
    <property type="molecule type" value="Genomic_DNA"/>
</dbReference>
<gene>
    <name evidence="5" type="ORF">CTTA_3601</name>
</gene>
<comment type="caution">
    <text evidence="5">The sequence shown here is derived from an EMBL/GenBank/DDBJ whole genome shotgun (WGS) entry which is preliminary data.</text>
</comment>
<dbReference type="GO" id="GO:0005737">
    <property type="term" value="C:cytoplasm"/>
    <property type="evidence" value="ECO:0007669"/>
    <property type="project" value="TreeGrafter"/>
</dbReference>
<dbReference type="Gene3D" id="3.20.20.60">
    <property type="entry name" value="Phosphoenolpyruvate-binding domains"/>
    <property type="match status" value="1"/>
</dbReference>
<evidence type="ECO:0000256" key="1">
    <source>
        <dbReference type="ARBA" id="ARBA00005568"/>
    </source>
</evidence>
<dbReference type="Proteomes" id="UP000323105">
    <property type="component" value="Unassembled WGS sequence"/>
</dbReference>
<dbReference type="InterPro" id="IPR050251">
    <property type="entry name" value="HpcH-HpaI_aldolase"/>
</dbReference>